<organism evidence="3">
    <name type="scientific">Brugia timori</name>
    <dbReference type="NCBI Taxonomy" id="42155"/>
    <lineage>
        <taxon>Eukaryota</taxon>
        <taxon>Metazoa</taxon>
        <taxon>Ecdysozoa</taxon>
        <taxon>Nematoda</taxon>
        <taxon>Chromadorea</taxon>
        <taxon>Rhabditida</taxon>
        <taxon>Spirurina</taxon>
        <taxon>Spiruromorpha</taxon>
        <taxon>Filarioidea</taxon>
        <taxon>Onchocercidae</taxon>
        <taxon>Brugia</taxon>
    </lineage>
</organism>
<dbReference type="WBParaSite" id="BTMF_0000163601-mRNA-1">
    <property type="protein sequence ID" value="BTMF_0000163601-mRNA-1"/>
    <property type="gene ID" value="BTMF_0000163601"/>
</dbReference>
<dbReference type="EMBL" id="UZAG01000637">
    <property type="protein sequence ID" value="VDO09103.1"/>
    <property type="molecule type" value="Genomic_DNA"/>
</dbReference>
<dbReference type="AlphaFoldDB" id="A0A0R3Q5P1"/>
<evidence type="ECO:0000313" key="2">
    <source>
        <dbReference type="Proteomes" id="UP000280834"/>
    </source>
</evidence>
<dbReference type="Proteomes" id="UP000280834">
    <property type="component" value="Unassembled WGS sequence"/>
</dbReference>
<reference evidence="3" key="1">
    <citation type="submission" date="2017-02" db="UniProtKB">
        <authorList>
            <consortium name="WormBaseParasite"/>
        </authorList>
    </citation>
    <scope>IDENTIFICATION</scope>
</reference>
<reference evidence="1 2" key="2">
    <citation type="submission" date="2018-11" db="EMBL/GenBank/DDBJ databases">
        <authorList>
            <consortium name="Pathogen Informatics"/>
        </authorList>
    </citation>
    <scope>NUCLEOTIDE SEQUENCE [LARGE SCALE GENOMIC DNA]</scope>
</reference>
<protein>
    <submittedName>
        <fullName evidence="3">Tudor domain-containing protein</fullName>
    </submittedName>
</protein>
<name>A0A0R3Q5P1_9BILA</name>
<gene>
    <name evidence="1" type="ORF">BTMF_LOCUS973</name>
</gene>
<sequence length="566" mass="62480">MIHEFREAIASSGMLTDVEVREDIVVGRARVLAAQADVWVNVDPELEDGGAPDATVLLRRIDQILGVSPTQWGLIIDQIVGEIEAAVGDEPVKESTSLRSDLVLKSVVVFAEATLLRFEAPRQFPDSWIHAQLDEQLGFDDLEIAARDVDAETMSFDTVDDLLDHVSKDNTSREPRRRSAARRAARQGPIFRWSGHTALLKEADRTSIRPADRLRPEAASRLRHRVKKMQSLTIDIVSFDPAHDEYALYLVEADELPEEVNERRARLKAIQDRVFNSFDAAVDGHLAEKYPETLGQTIRIQVDCPFGTDDDIELLVSRAADYLGNAPEYVMAARNSSYVRAVRVVTGHQLGRFQQRTLCVRASARMRPAQLVFACSLLVSCTAPDITASAPTSPSRSANQSLQSAVQLFELACLGAPLLPDSPLAWAMSGKFRALDLSSPAFGKTDLPKIKRVWLKPQIAVGSEETFLIEFTDNSCTVLVRGLISPPDAKEFEALMAMLESRGTRARRLSDAFDADSGAVPRQVVRYVNAPPGFTKPSLLWTASVSKPKGSDLGQIEYRASLVLHE</sequence>
<evidence type="ECO:0000313" key="1">
    <source>
        <dbReference type="EMBL" id="VDO09103.1"/>
    </source>
</evidence>
<keyword evidence="2" id="KW-1185">Reference proteome</keyword>
<evidence type="ECO:0000313" key="3">
    <source>
        <dbReference type="WBParaSite" id="BTMF_0000163601-mRNA-1"/>
    </source>
</evidence>
<accession>A0A0R3Q5P1</accession>
<proteinExistence type="predicted"/>